<accession>A0A1Y1I8V4</accession>
<dbReference type="EMBL" id="DF237272">
    <property type="protein sequence ID" value="GAQ86973.1"/>
    <property type="molecule type" value="Genomic_DNA"/>
</dbReference>
<keyword evidence="2" id="KW-1185">Reference proteome</keyword>
<dbReference type="OMA" id="NEEGRCT"/>
<dbReference type="OrthoDB" id="2019561at2759"/>
<evidence type="ECO:0000313" key="2">
    <source>
        <dbReference type="Proteomes" id="UP000054558"/>
    </source>
</evidence>
<protein>
    <submittedName>
        <fullName evidence="1">Uncharacterized protein</fullName>
    </submittedName>
</protein>
<sequence length="230" mass="24700">MSRRDLILVGCTTPLIASSLALPRSGKASTELQSGSITPSIDLRKAEPQQVQLVISDGCGLGVSIYPDFEYNAGGKGGVGTAQKESDGRIFVRFDPATLQIPPVQFSTTKFLKLPLPPPLRIEIVSKKLEGYIEPETGKVELDFLAEFLFTIGPLYKAKPLIVGTTLTTESSQGPLRSGQGQRLDSSGRCVLAGVARVVPVDDPLLDPFLMLPTDCLARLPAQFIFTNQA</sequence>
<gene>
    <name evidence="1" type="ORF">KFL_003230180</name>
</gene>
<name>A0A1Y1I8V4_KLENI</name>
<dbReference type="PANTHER" id="PTHR35320">
    <property type="entry name" value="ATP-DEPENDENT CLP PROTEASE ATP-BINDING SUBUNIT"/>
    <property type="match status" value="1"/>
</dbReference>
<organism evidence="1 2">
    <name type="scientific">Klebsormidium nitens</name>
    <name type="common">Green alga</name>
    <name type="synonym">Ulothrix nitens</name>
    <dbReference type="NCBI Taxonomy" id="105231"/>
    <lineage>
        <taxon>Eukaryota</taxon>
        <taxon>Viridiplantae</taxon>
        <taxon>Streptophyta</taxon>
        <taxon>Klebsormidiophyceae</taxon>
        <taxon>Klebsormidiales</taxon>
        <taxon>Klebsormidiaceae</taxon>
        <taxon>Klebsormidium</taxon>
    </lineage>
</organism>
<reference evidence="1 2" key="1">
    <citation type="journal article" date="2014" name="Nat. Commun.">
        <title>Klebsormidium flaccidum genome reveals primary factors for plant terrestrial adaptation.</title>
        <authorList>
            <person name="Hori K."/>
            <person name="Maruyama F."/>
            <person name="Fujisawa T."/>
            <person name="Togashi T."/>
            <person name="Yamamoto N."/>
            <person name="Seo M."/>
            <person name="Sato S."/>
            <person name="Yamada T."/>
            <person name="Mori H."/>
            <person name="Tajima N."/>
            <person name="Moriyama T."/>
            <person name="Ikeuchi M."/>
            <person name="Watanabe M."/>
            <person name="Wada H."/>
            <person name="Kobayashi K."/>
            <person name="Saito M."/>
            <person name="Masuda T."/>
            <person name="Sasaki-Sekimoto Y."/>
            <person name="Mashiguchi K."/>
            <person name="Awai K."/>
            <person name="Shimojima M."/>
            <person name="Masuda S."/>
            <person name="Iwai M."/>
            <person name="Nobusawa T."/>
            <person name="Narise T."/>
            <person name="Kondo S."/>
            <person name="Saito H."/>
            <person name="Sato R."/>
            <person name="Murakawa M."/>
            <person name="Ihara Y."/>
            <person name="Oshima-Yamada Y."/>
            <person name="Ohtaka K."/>
            <person name="Satoh M."/>
            <person name="Sonobe K."/>
            <person name="Ishii M."/>
            <person name="Ohtani R."/>
            <person name="Kanamori-Sato M."/>
            <person name="Honoki R."/>
            <person name="Miyazaki D."/>
            <person name="Mochizuki H."/>
            <person name="Umetsu J."/>
            <person name="Higashi K."/>
            <person name="Shibata D."/>
            <person name="Kamiya Y."/>
            <person name="Sato N."/>
            <person name="Nakamura Y."/>
            <person name="Tabata S."/>
            <person name="Ida S."/>
            <person name="Kurokawa K."/>
            <person name="Ohta H."/>
        </authorList>
    </citation>
    <scope>NUCLEOTIDE SEQUENCE [LARGE SCALE GENOMIC DNA]</scope>
    <source>
        <strain evidence="1 2">NIES-2285</strain>
    </source>
</reference>
<dbReference type="Proteomes" id="UP000054558">
    <property type="component" value="Unassembled WGS sequence"/>
</dbReference>
<dbReference type="PANTHER" id="PTHR35320:SF1">
    <property type="entry name" value="ATP-DEPENDENT CLP PROTEASE ATP-BINDING SUBUNIT"/>
    <property type="match status" value="1"/>
</dbReference>
<proteinExistence type="predicted"/>
<evidence type="ECO:0000313" key="1">
    <source>
        <dbReference type="EMBL" id="GAQ86973.1"/>
    </source>
</evidence>
<dbReference type="AlphaFoldDB" id="A0A1Y1I8V4"/>